<dbReference type="EMBL" id="BAAAEW010000055">
    <property type="protein sequence ID" value="GAA0771487.1"/>
    <property type="molecule type" value="Genomic_DNA"/>
</dbReference>
<organism evidence="2 3">
    <name type="scientific">Ideonella azotifigens</name>
    <dbReference type="NCBI Taxonomy" id="513160"/>
    <lineage>
        <taxon>Bacteria</taxon>
        <taxon>Pseudomonadati</taxon>
        <taxon>Pseudomonadota</taxon>
        <taxon>Betaproteobacteria</taxon>
        <taxon>Burkholderiales</taxon>
        <taxon>Sphaerotilaceae</taxon>
        <taxon>Ideonella</taxon>
    </lineage>
</organism>
<dbReference type="Gene3D" id="2.50.20.10">
    <property type="entry name" value="Lipoprotein localisation LolA/LolB/LppX"/>
    <property type="match status" value="1"/>
</dbReference>
<dbReference type="InterPro" id="IPR010752">
    <property type="entry name" value="DUF1329"/>
</dbReference>
<keyword evidence="3" id="KW-1185">Reference proteome</keyword>
<sequence length="454" mass="50204">MKNSLSLIARTALATAVVVGSGSVWAAVSADEAAKLKSTLTPMGAEKSGNKDGSIPAWDGGFSKVPAGYKQGQPRPDFFASEKPLYSVTSKNIDQYADKLSEVTKAMLKKHPDYRLDVYPTHRTASAPQLVYDNIFKNATRAKTFQEGDSIEGAFGGIPFPIPKDGSEAMWNSRMAWAGEDAQGQYTTWVVTGQGKRIMATKYDEWFANPYYYKDGAASNFDGQYYKTKVLTLEPASKAGEALLAWQAFESEKGSAWQYLVGQRRVRRSPSVGYDTPNFITSGIGLFDEAFGAAGALSRHNLKLVGKQEMLVPYNNNKAAAASPEELVQPNFLNPSLVRWELHRVWVVEATLREGKRHVVPKRTYYLDEDTWCVLLTDGWDAKGSLWRGYFSLTLLAPDIPALLGNLVNWGGYNVQTGEYYLSVSTLGSPRQYEVTSRRPPEFFSPDSLTEGAR</sequence>
<evidence type="ECO:0000256" key="1">
    <source>
        <dbReference type="SAM" id="SignalP"/>
    </source>
</evidence>
<gene>
    <name evidence="2" type="ORF">GCM10009107_63990</name>
</gene>
<name>A0ABP3VWG7_9BURK</name>
<dbReference type="Pfam" id="PF07044">
    <property type="entry name" value="DUF1329"/>
    <property type="match status" value="1"/>
</dbReference>
<feature type="signal peptide" evidence="1">
    <location>
        <begin position="1"/>
        <end position="26"/>
    </location>
</feature>
<evidence type="ECO:0000313" key="2">
    <source>
        <dbReference type="EMBL" id="GAA0771487.1"/>
    </source>
</evidence>
<dbReference type="CDD" id="cd16329">
    <property type="entry name" value="LolA_like"/>
    <property type="match status" value="1"/>
</dbReference>
<accession>A0ABP3VWG7</accession>
<keyword evidence="1" id="KW-0732">Signal</keyword>
<dbReference type="Proteomes" id="UP001500279">
    <property type="component" value="Unassembled WGS sequence"/>
</dbReference>
<comment type="caution">
    <text evidence="2">The sequence shown here is derived from an EMBL/GenBank/DDBJ whole genome shotgun (WGS) entry which is preliminary data.</text>
</comment>
<proteinExistence type="predicted"/>
<dbReference type="RefSeq" id="WP_141284535.1">
    <property type="nucleotide sequence ID" value="NZ_BAAAEW010000055.1"/>
</dbReference>
<protein>
    <submittedName>
        <fullName evidence="2">DUF1329 domain-containing protein</fullName>
    </submittedName>
</protein>
<evidence type="ECO:0000313" key="3">
    <source>
        <dbReference type="Proteomes" id="UP001500279"/>
    </source>
</evidence>
<reference evidence="3" key="1">
    <citation type="journal article" date="2019" name="Int. J. Syst. Evol. Microbiol.">
        <title>The Global Catalogue of Microorganisms (GCM) 10K type strain sequencing project: providing services to taxonomists for standard genome sequencing and annotation.</title>
        <authorList>
            <consortium name="The Broad Institute Genomics Platform"/>
            <consortium name="The Broad Institute Genome Sequencing Center for Infectious Disease"/>
            <person name="Wu L."/>
            <person name="Ma J."/>
        </authorList>
    </citation>
    <scope>NUCLEOTIDE SEQUENCE [LARGE SCALE GENOMIC DNA]</scope>
    <source>
        <strain evidence="3">JCM 15503</strain>
    </source>
</reference>
<feature type="chain" id="PRO_5045627476" evidence="1">
    <location>
        <begin position="27"/>
        <end position="454"/>
    </location>
</feature>